<feature type="transmembrane region" description="Helical" evidence="5">
    <location>
        <begin position="246"/>
        <end position="269"/>
    </location>
</feature>
<evidence type="ECO:0000256" key="5">
    <source>
        <dbReference type="SAM" id="Phobius"/>
    </source>
</evidence>
<dbReference type="PANTHER" id="PTHR10231">
    <property type="entry name" value="NUCLEOTIDE-SUGAR TRANSMEMBRANE TRANSPORTER"/>
    <property type="match status" value="1"/>
</dbReference>
<proteinExistence type="predicted"/>
<keyword evidence="4 5" id="KW-0472">Membrane</keyword>
<feature type="transmembrane region" description="Helical" evidence="5">
    <location>
        <begin position="213"/>
        <end position="234"/>
    </location>
</feature>
<dbReference type="SUPFAM" id="SSF103481">
    <property type="entry name" value="Multidrug resistance efflux transporter EmrE"/>
    <property type="match status" value="1"/>
</dbReference>
<gene>
    <name evidence="6" type="ORF">Ae201684_018717</name>
</gene>
<dbReference type="GO" id="GO:0000139">
    <property type="term" value="C:Golgi membrane"/>
    <property type="evidence" value="ECO:0007669"/>
    <property type="project" value="InterPro"/>
</dbReference>
<feature type="transmembrane region" description="Helical" evidence="5">
    <location>
        <begin position="150"/>
        <end position="169"/>
    </location>
</feature>
<dbReference type="Pfam" id="PF04142">
    <property type="entry name" value="Nuc_sug_transp"/>
    <property type="match status" value="1"/>
</dbReference>
<comment type="subcellular location">
    <subcellularLocation>
        <location evidence="1">Membrane</location>
        <topology evidence="1">Multi-pass membrane protein</topology>
    </subcellularLocation>
</comment>
<feature type="transmembrane region" description="Helical" evidence="5">
    <location>
        <begin position="276"/>
        <end position="293"/>
    </location>
</feature>
<name>A0A6G0W5P1_9STRA</name>
<dbReference type="AlphaFoldDB" id="A0A6G0W5P1"/>
<feature type="transmembrane region" description="Helical" evidence="5">
    <location>
        <begin position="26"/>
        <end position="45"/>
    </location>
</feature>
<reference evidence="6 7" key="1">
    <citation type="submission" date="2019-07" db="EMBL/GenBank/DDBJ databases">
        <title>Genomics analysis of Aphanomyces spp. identifies a new class of oomycete effector associated with host adaptation.</title>
        <authorList>
            <person name="Gaulin E."/>
        </authorList>
    </citation>
    <scope>NUCLEOTIDE SEQUENCE [LARGE SCALE GENOMIC DNA]</scope>
    <source>
        <strain evidence="6 7">ATCC 201684</strain>
    </source>
</reference>
<evidence type="ECO:0000313" key="7">
    <source>
        <dbReference type="Proteomes" id="UP000481153"/>
    </source>
</evidence>
<dbReference type="GO" id="GO:0015165">
    <property type="term" value="F:pyrimidine nucleotide-sugar transmembrane transporter activity"/>
    <property type="evidence" value="ECO:0007669"/>
    <property type="project" value="InterPro"/>
</dbReference>
<keyword evidence="7" id="KW-1185">Reference proteome</keyword>
<evidence type="ECO:0000256" key="4">
    <source>
        <dbReference type="ARBA" id="ARBA00023136"/>
    </source>
</evidence>
<dbReference type="InterPro" id="IPR007271">
    <property type="entry name" value="Nuc_sug_transpt"/>
</dbReference>
<keyword evidence="2 5" id="KW-0812">Transmembrane</keyword>
<feature type="transmembrane region" description="Helical" evidence="5">
    <location>
        <begin position="57"/>
        <end position="77"/>
    </location>
</feature>
<evidence type="ECO:0000313" key="6">
    <source>
        <dbReference type="EMBL" id="KAF0722080.1"/>
    </source>
</evidence>
<sequence length="330" mass="35662">MAKKTKRPSTAPTAKGVQNAEDRSAFFGYLSMLALSLQFGLQPLLNRAFAGNVKSKALMVIVCEGCKLTLAAASLGVKLRKEPGMLRSWNLVDSLKLSGLPACTYAVQNVLIQLSMQHLTPLEFNLINQSKLLWTAVFVFVLLNRRFSMYQCFAMAMLMGASLLLSAPGSNEVHELSSDRFYYGFVPVIVASILSGLGAAMTQLSLQTHARDASVVTIELCVYGSLFLLGNMIMQPTSLSFEGWTIFTLIPAISTAAGGLLVGTVTQFAGGVMKSYSLIGGIALTGILESFLYDKALSNDLYIASGLVVASMYIYSAYPYRPPAPEKKDQ</sequence>
<evidence type="ECO:0000256" key="2">
    <source>
        <dbReference type="ARBA" id="ARBA00022692"/>
    </source>
</evidence>
<organism evidence="6 7">
    <name type="scientific">Aphanomyces euteiches</name>
    <dbReference type="NCBI Taxonomy" id="100861"/>
    <lineage>
        <taxon>Eukaryota</taxon>
        <taxon>Sar</taxon>
        <taxon>Stramenopiles</taxon>
        <taxon>Oomycota</taxon>
        <taxon>Saprolegniomycetes</taxon>
        <taxon>Saprolegniales</taxon>
        <taxon>Verrucalvaceae</taxon>
        <taxon>Aphanomyces</taxon>
    </lineage>
</organism>
<protein>
    <recommendedName>
        <fullName evidence="8">EamA domain-containing protein</fullName>
    </recommendedName>
</protein>
<evidence type="ECO:0000256" key="3">
    <source>
        <dbReference type="ARBA" id="ARBA00022989"/>
    </source>
</evidence>
<dbReference type="EMBL" id="VJMJ01000349">
    <property type="protein sequence ID" value="KAF0722080.1"/>
    <property type="molecule type" value="Genomic_DNA"/>
</dbReference>
<comment type="caution">
    <text evidence="6">The sequence shown here is derived from an EMBL/GenBank/DDBJ whole genome shotgun (WGS) entry which is preliminary data.</text>
</comment>
<dbReference type="VEuPathDB" id="FungiDB:AeMF1_019726"/>
<dbReference type="InterPro" id="IPR037185">
    <property type="entry name" value="EmrE-like"/>
</dbReference>
<evidence type="ECO:0000256" key="1">
    <source>
        <dbReference type="ARBA" id="ARBA00004141"/>
    </source>
</evidence>
<keyword evidence="3 5" id="KW-1133">Transmembrane helix</keyword>
<dbReference type="Proteomes" id="UP000481153">
    <property type="component" value="Unassembled WGS sequence"/>
</dbReference>
<feature type="transmembrane region" description="Helical" evidence="5">
    <location>
        <begin position="181"/>
        <end position="201"/>
    </location>
</feature>
<accession>A0A6G0W5P1</accession>
<evidence type="ECO:0008006" key="8">
    <source>
        <dbReference type="Google" id="ProtNLM"/>
    </source>
</evidence>
<feature type="transmembrane region" description="Helical" evidence="5">
    <location>
        <begin position="299"/>
        <end position="318"/>
    </location>
</feature>